<keyword evidence="3" id="KW-1185">Reference proteome</keyword>
<reference evidence="2 3" key="1">
    <citation type="submission" date="2023-01" db="EMBL/GenBank/DDBJ databases">
        <title>Analysis of 21 Apiospora genomes using comparative genomics revels a genus with tremendous synthesis potential of carbohydrate active enzymes and secondary metabolites.</title>
        <authorList>
            <person name="Sorensen T."/>
        </authorList>
    </citation>
    <scope>NUCLEOTIDE SEQUENCE [LARGE SCALE GENOMIC DNA]</scope>
    <source>
        <strain evidence="2 3">CBS 83171</strain>
    </source>
</reference>
<accession>A0ABR1UF89</accession>
<dbReference type="Pfam" id="PF13911">
    <property type="entry name" value="AhpC-TSA_2"/>
    <property type="match status" value="1"/>
</dbReference>
<comment type="caution">
    <text evidence="2">The sequence shown here is derived from an EMBL/GenBank/DDBJ whole genome shotgun (WGS) entry which is preliminary data.</text>
</comment>
<proteinExistence type="predicted"/>
<name>A0ABR1UF89_9PEZI</name>
<evidence type="ECO:0000313" key="3">
    <source>
        <dbReference type="Proteomes" id="UP001446871"/>
    </source>
</evidence>
<dbReference type="PANTHER" id="PTHR42336">
    <property type="entry name" value="THIOREDOXIN DOMAIN-CONTAINING PROTEIN-RELATED"/>
    <property type="match status" value="1"/>
</dbReference>
<dbReference type="EMBL" id="JAQQWM010000007">
    <property type="protein sequence ID" value="KAK8057568.1"/>
    <property type="molecule type" value="Genomic_DNA"/>
</dbReference>
<dbReference type="PANTHER" id="PTHR42336:SF1">
    <property type="entry name" value="ALKYL HYDROPEROXIDE REDUCTASE SUBUNIT C_ THIOL SPECIFIC ANTIOXIDANT DOMAIN-CONTAINING PROTEIN"/>
    <property type="match status" value="1"/>
</dbReference>
<evidence type="ECO:0008006" key="4">
    <source>
        <dbReference type="Google" id="ProtNLM"/>
    </source>
</evidence>
<evidence type="ECO:0000313" key="2">
    <source>
        <dbReference type="EMBL" id="KAK8057568.1"/>
    </source>
</evidence>
<gene>
    <name evidence="2" type="ORF">PG996_011505</name>
</gene>
<dbReference type="InterPro" id="IPR036249">
    <property type="entry name" value="Thioredoxin-like_sf"/>
</dbReference>
<organism evidence="2 3">
    <name type="scientific">Apiospora saccharicola</name>
    <dbReference type="NCBI Taxonomy" id="335842"/>
    <lineage>
        <taxon>Eukaryota</taxon>
        <taxon>Fungi</taxon>
        <taxon>Dikarya</taxon>
        <taxon>Ascomycota</taxon>
        <taxon>Pezizomycotina</taxon>
        <taxon>Sordariomycetes</taxon>
        <taxon>Xylariomycetidae</taxon>
        <taxon>Amphisphaeriales</taxon>
        <taxon>Apiosporaceae</taxon>
        <taxon>Apiospora</taxon>
    </lineage>
</organism>
<dbReference type="InterPro" id="IPR032801">
    <property type="entry name" value="PXL2A/B/C"/>
</dbReference>
<dbReference type="Proteomes" id="UP001446871">
    <property type="component" value="Unassembled WGS sequence"/>
</dbReference>
<dbReference type="SUPFAM" id="SSF52833">
    <property type="entry name" value="Thioredoxin-like"/>
    <property type="match status" value="1"/>
</dbReference>
<sequence>MAHQPTQQPTYQAAMAQEWESFKTPPAIQTATPPKPGDKAPVHPNLELPKDKPTVIVFLRHCGCPFAEKVFKILTHLSSQHKNVHFIAVSHSSPEATERWVIQVGGNWDVEVVIDHERELYAQWGLGMSTTWHVLNPRVLYQTLQLGKTEGIWNRACESGTRWQTAGAFAVAAVADAADAEEGGGKVSWAHVAGSADDLPDLAAALGALGIEAKMPPKPIVEESSGGIP</sequence>
<evidence type="ECO:0000256" key="1">
    <source>
        <dbReference type="SAM" id="MobiDB-lite"/>
    </source>
</evidence>
<feature type="region of interest" description="Disordered" evidence="1">
    <location>
        <begin position="22"/>
        <end position="46"/>
    </location>
</feature>
<dbReference type="Gene3D" id="3.40.30.10">
    <property type="entry name" value="Glutaredoxin"/>
    <property type="match status" value="1"/>
</dbReference>
<protein>
    <recommendedName>
        <fullName evidence="4">Thioredoxin domain-containing protein</fullName>
    </recommendedName>
</protein>